<feature type="domain" description="SANT" evidence="3">
    <location>
        <begin position="797"/>
        <end position="848"/>
    </location>
</feature>
<dbReference type="SUPFAM" id="SSF46689">
    <property type="entry name" value="Homeodomain-like"/>
    <property type="match status" value="2"/>
</dbReference>
<feature type="compositionally biased region" description="Polar residues" evidence="2">
    <location>
        <begin position="1497"/>
        <end position="1510"/>
    </location>
</feature>
<evidence type="ECO:0000256" key="2">
    <source>
        <dbReference type="SAM" id="MobiDB-lite"/>
    </source>
</evidence>
<dbReference type="RefSeq" id="XP_048325702.2">
    <property type="nucleotide sequence ID" value="XM_048469745.2"/>
</dbReference>
<gene>
    <name evidence="5 6" type="primary">LOC107413648</name>
</gene>
<dbReference type="SMART" id="SM00717">
    <property type="entry name" value="SANT"/>
    <property type="match status" value="2"/>
</dbReference>
<dbReference type="Gene3D" id="1.20.58.1880">
    <property type="match status" value="1"/>
</dbReference>
<evidence type="ECO:0000313" key="5">
    <source>
        <dbReference type="RefSeq" id="XP_048325702.2"/>
    </source>
</evidence>
<feature type="compositionally biased region" description="Basic and acidic residues" evidence="2">
    <location>
        <begin position="30"/>
        <end position="43"/>
    </location>
</feature>
<feature type="compositionally biased region" description="Low complexity" evidence="2">
    <location>
        <begin position="204"/>
        <end position="224"/>
    </location>
</feature>
<protein>
    <submittedName>
        <fullName evidence="5 6">Uncharacterized protein LOC107413648 isoform X1</fullName>
    </submittedName>
</protein>
<dbReference type="InterPro" id="IPR017884">
    <property type="entry name" value="SANT_dom"/>
</dbReference>
<feature type="domain" description="SANT" evidence="3">
    <location>
        <begin position="1019"/>
        <end position="1067"/>
    </location>
</feature>
<feature type="compositionally biased region" description="Polar residues" evidence="2">
    <location>
        <begin position="149"/>
        <end position="162"/>
    </location>
</feature>
<organism evidence="4 6">
    <name type="scientific">Ziziphus jujuba</name>
    <name type="common">Chinese jujube</name>
    <name type="synonym">Ziziphus sativa</name>
    <dbReference type="NCBI Taxonomy" id="326968"/>
    <lineage>
        <taxon>Eukaryota</taxon>
        <taxon>Viridiplantae</taxon>
        <taxon>Streptophyta</taxon>
        <taxon>Embryophyta</taxon>
        <taxon>Tracheophyta</taxon>
        <taxon>Spermatophyta</taxon>
        <taxon>Magnoliopsida</taxon>
        <taxon>eudicotyledons</taxon>
        <taxon>Gunneridae</taxon>
        <taxon>Pentapetalae</taxon>
        <taxon>rosids</taxon>
        <taxon>fabids</taxon>
        <taxon>Rosales</taxon>
        <taxon>Rhamnaceae</taxon>
        <taxon>Paliureae</taxon>
        <taxon>Ziziphus</taxon>
    </lineage>
</organism>
<dbReference type="Proteomes" id="UP001652623">
    <property type="component" value="Chromosome 8"/>
</dbReference>
<evidence type="ECO:0000313" key="4">
    <source>
        <dbReference type="Proteomes" id="UP001652623"/>
    </source>
</evidence>
<dbReference type="PANTHER" id="PTHR47340:SF1">
    <property type="entry name" value="DUPLICATED HOMEODOMAIN-LIKE SUPERFAMILY PROTEIN"/>
    <property type="match status" value="1"/>
</dbReference>
<feature type="region of interest" description="Disordered" evidence="2">
    <location>
        <begin position="1464"/>
        <end position="1540"/>
    </location>
</feature>
<evidence type="ECO:0000259" key="3">
    <source>
        <dbReference type="PROSITE" id="PS51293"/>
    </source>
</evidence>
<evidence type="ECO:0000256" key="1">
    <source>
        <dbReference type="SAM" id="Coils"/>
    </source>
</evidence>
<dbReference type="Pfam" id="PF00249">
    <property type="entry name" value="Myb_DNA-binding"/>
    <property type="match status" value="2"/>
</dbReference>
<feature type="region of interest" description="Disordered" evidence="2">
    <location>
        <begin position="149"/>
        <end position="270"/>
    </location>
</feature>
<dbReference type="InterPro" id="IPR001005">
    <property type="entry name" value="SANT/Myb"/>
</dbReference>
<sequence length="1743" mass="191425">MPPEPLPWDRKDFFRERKHERSESLGSVTRWRDSSHHGSRELNRWATTDFRRPPGHGRPGGLHMFSEEPGHGYAPSRSSERMLEDENWRPSISRGEGKYGRNNRENRGSYNQRDWKGHLWETANGSPNTPGRVHDVNNELRTRDDLATYSSHSTSDFGNTWDQFPLKDQQDKIGGSDGLGTGQKSERDNSLGLNDWKPLKWTRSGSLSSRGSGFSHSSSSKSIGAVDSNEAKVELQTKNATPVQSPSGDATACVTSAAPSEETTSRKKPRLGWGEGLAKYEKKKVEGPDVSLNKQGASSAANSMEHVHSLGPNLADKSPRVMGFSDCASPATPSSVACSSSPGVEEKSFGKAANNDNDINNLCGSPGIASQDHVEGFSFNLEKLDSDSIINLGPSITELLQSDDANVVSSCFMRSSAMSKLLIWKGEISKKLEVTESEIDLLENELKSLKSETGVSGPCPAASSSLPVEDNAKSCKEQDVVTNLIPRPAPLQVVPSGNTVLEEMPMCNSQQEEIGPNAKDEDVDSPGTVTSKLVEPPCLVKAVSPSGMLNDGVGHSHSVQLTNSEVKFDIPDEGEQVVLPDHREGSLLTEGGKDSPVSSDLCSIGVDMVCEGILTCNRESSNRAFDELNKLLPRHQCKFEISGVGKSSNGQNDSLIKEKFAMRKRFLKFKERVITLKFKAFQHLWKEDMRLLSIRKCRAKSQKKFELSLRSMHGGYQKHRSSIRSRFSSPAGNLSLVPTTEILNFTSKLLLDSQVRRYRNTLKMPALILDKKEQVVSRFISSNGLVEDPCAVEKERAIINPWTPEEKEIFMDKLATFGKDFRKISSFLDHKTTADCVEFYYKNHKSDCFEKTRKKLDISKQGKSISSYTYLVPSGKKWNREMNAASLDILGAASVMAAHADGSVRNRQAYSGRLFLGGYTESKTAWGDNGTVERPCSFDVVGNERETVAADVLAGICGSLSSENMSSCITSSADPAEGYREWKCQRVESVTGRPLTSDVTQIVDEETCSDESCGEMDPSDWTDEEKSIFIRAVSTYGKDFAMISQCVGTKSRNQCKVFFSKARKCLGLDLIHSGPGNDRTSMGNDANGGGSGYEGACILETGSGICGDKLGSKMDEDLAVSVIKRNNDECDPAETLNMQTALRPEENNRREQVDRKDDGAQEMTLSDVCHTEDRPKLVSDSDSNTLNGVDRQSEPLSVQRSEIMFVNRDNISEKAMSVAESVSISEGNEPEILNPEPVGIKSVDEVSSDRFGNNLEGLEDKSNANIDGQCALQFISSDSNSSGNASHLAADRSSSSGLSLNYDYQQHVSVELNSMEKSCVVSMPQEASLAAAKCVSVDSAVTQAEKPHNVNRFSSKLDFQEDRDMQCNVPLSRDESYEHLRGLPSSTNVESSQVLRGYPLQMPTKKGLNGDISCRNLSEVQKTSTSDRNSKSHLMMQECYLQKCNSSKAQRSFADFPLMSQKKEQAIDHSKTHTHSLSDSEKPSRNGDFKLFGKILSNPSSLQKANSSMHENVEKGTHQHKSSNKSSNLRFTSHHNSDGNSGVLKFDHNNFLGLENVPMRSYGFWDGNRIQTAYPSMPESAILLAKYPAAFSNFPTSSSKVEQQPLQTVVKSNERNVNGVSVFPTRDISSSNGVVDYQVYRSRDGTKAQPFTVDVKQRPDIFSEMQIRNGFDAISSLQQQGRGMVGMNVVGRGGILVGGPCTGVSDPVAAIKMHYAKSDQYVGQASSIIREDESWRGKGDIGR</sequence>
<keyword evidence="1" id="KW-0175">Coiled coil</keyword>
<dbReference type="CDD" id="cd00167">
    <property type="entry name" value="SANT"/>
    <property type="match status" value="1"/>
</dbReference>
<keyword evidence="4" id="KW-1185">Reference proteome</keyword>
<feature type="region of interest" description="Disordered" evidence="2">
    <location>
        <begin position="1143"/>
        <end position="1195"/>
    </location>
</feature>
<evidence type="ECO:0000313" key="6">
    <source>
        <dbReference type="RefSeq" id="XP_048325704.2"/>
    </source>
</evidence>
<dbReference type="GeneID" id="107413648"/>
<feature type="compositionally biased region" description="Polar residues" evidence="2">
    <location>
        <begin position="236"/>
        <end position="262"/>
    </location>
</feature>
<dbReference type="PANTHER" id="PTHR47340">
    <property type="entry name" value="DUPLICATED HOMEODOMAIN-LIKE SUPERFAMILY PROTEIN"/>
    <property type="match status" value="1"/>
</dbReference>
<accession>A0ABM3ICT4</accession>
<feature type="compositionally biased region" description="Basic and acidic residues" evidence="2">
    <location>
        <begin position="95"/>
        <end position="111"/>
    </location>
</feature>
<proteinExistence type="predicted"/>
<feature type="region of interest" description="Disordered" evidence="2">
    <location>
        <begin position="512"/>
        <end position="531"/>
    </location>
</feature>
<feature type="compositionally biased region" description="Basic and acidic residues" evidence="2">
    <location>
        <begin position="1464"/>
        <end position="1488"/>
    </location>
</feature>
<feature type="compositionally biased region" description="Basic and acidic residues" evidence="2">
    <location>
        <begin position="78"/>
        <end position="88"/>
    </location>
</feature>
<dbReference type="Gene3D" id="1.10.10.60">
    <property type="entry name" value="Homeodomain-like"/>
    <property type="match status" value="1"/>
</dbReference>
<feature type="coiled-coil region" evidence="1">
    <location>
        <begin position="425"/>
        <end position="452"/>
    </location>
</feature>
<name>A0ABM3ICT4_ZIZJJ</name>
<feature type="region of interest" description="Disordered" evidence="2">
    <location>
        <begin position="16"/>
        <end position="111"/>
    </location>
</feature>
<dbReference type="PROSITE" id="PS51293">
    <property type="entry name" value="SANT"/>
    <property type="match status" value="2"/>
</dbReference>
<dbReference type="InterPro" id="IPR009057">
    <property type="entry name" value="Homeodomain-like_sf"/>
</dbReference>
<feature type="compositionally biased region" description="Basic and acidic residues" evidence="2">
    <location>
        <begin position="1143"/>
        <end position="1159"/>
    </location>
</feature>
<dbReference type="RefSeq" id="XP_048325704.2">
    <property type="nucleotide sequence ID" value="XM_048469747.2"/>
</dbReference>
<reference evidence="5 6" key="1">
    <citation type="submission" date="2025-05" db="UniProtKB">
        <authorList>
            <consortium name="RefSeq"/>
        </authorList>
    </citation>
    <scope>IDENTIFICATION</scope>
    <source>
        <tissue evidence="5 6">Seedling</tissue>
    </source>
</reference>
<feature type="compositionally biased region" description="Basic and acidic residues" evidence="2">
    <location>
        <begin position="1169"/>
        <end position="1179"/>
    </location>
</feature>